<dbReference type="EMBL" id="QKKF02016138">
    <property type="protein sequence ID" value="RZF41870.1"/>
    <property type="molecule type" value="Genomic_DNA"/>
</dbReference>
<dbReference type="AlphaFoldDB" id="A0A482X8R0"/>
<dbReference type="OrthoDB" id="1046782at2759"/>
<keyword evidence="1" id="KW-0732">Signal</keyword>
<reference evidence="2 3" key="1">
    <citation type="journal article" date="2017" name="Gigascience">
        <title>Genome sequence of the small brown planthopper, Laodelphax striatellus.</title>
        <authorList>
            <person name="Zhu J."/>
            <person name="Jiang F."/>
            <person name="Wang X."/>
            <person name="Yang P."/>
            <person name="Bao Y."/>
            <person name="Zhao W."/>
            <person name="Wang W."/>
            <person name="Lu H."/>
            <person name="Wang Q."/>
            <person name="Cui N."/>
            <person name="Li J."/>
            <person name="Chen X."/>
            <person name="Luo L."/>
            <person name="Yu J."/>
            <person name="Kang L."/>
            <person name="Cui F."/>
        </authorList>
    </citation>
    <scope>NUCLEOTIDE SEQUENCE [LARGE SCALE GENOMIC DNA]</scope>
    <source>
        <strain evidence="2">Lst14</strain>
    </source>
</reference>
<evidence type="ECO:0000256" key="1">
    <source>
        <dbReference type="SAM" id="SignalP"/>
    </source>
</evidence>
<dbReference type="InterPro" id="IPR017946">
    <property type="entry name" value="PLC-like_Pdiesterase_TIM-brl"/>
</dbReference>
<dbReference type="GO" id="GO:0006629">
    <property type="term" value="P:lipid metabolic process"/>
    <property type="evidence" value="ECO:0007669"/>
    <property type="project" value="InterPro"/>
</dbReference>
<keyword evidence="3" id="KW-1185">Reference proteome</keyword>
<feature type="chain" id="PRO_5019844627" description="Phosphatidylinositol-specific phospholipase C X domain-containing protein" evidence="1">
    <location>
        <begin position="23"/>
        <end position="484"/>
    </location>
</feature>
<dbReference type="SUPFAM" id="SSF51695">
    <property type="entry name" value="PLC-like phosphodiesterases"/>
    <property type="match status" value="1"/>
</dbReference>
<dbReference type="InParanoid" id="A0A482X8R0"/>
<organism evidence="2 3">
    <name type="scientific">Laodelphax striatellus</name>
    <name type="common">Small brown planthopper</name>
    <name type="synonym">Delphax striatella</name>
    <dbReference type="NCBI Taxonomy" id="195883"/>
    <lineage>
        <taxon>Eukaryota</taxon>
        <taxon>Metazoa</taxon>
        <taxon>Ecdysozoa</taxon>
        <taxon>Arthropoda</taxon>
        <taxon>Hexapoda</taxon>
        <taxon>Insecta</taxon>
        <taxon>Pterygota</taxon>
        <taxon>Neoptera</taxon>
        <taxon>Paraneoptera</taxon>
        <taxon>Hemiptera</taxon>
        <taxon>Auchenorrhyncha</taxon>
        <taxon>Fulgoroidea</taxon>
        <taxon>Delphacidae</taxon>
        <taxon>Criomorphinae</taxon>
        <taxon>Laodelphax</taxon>
    </lineage>
</organism>
<dbReference type="PANTHER" id="PTHR13593:SF149">
    <property type="entry name" value="PHOSPHATIDYLINOSITOL-SPECIFIC PHOSPHOLIPASE C X DOMAIN CONTAINING, ISOFORM A"/>
    <property type="match status" value="1"/>
</dbReference>
<evidence type="ECO:0000313" key="3">
    <source>
        <dbReference type="Proteomes" id="UP000291343"/>
    </source>
</evidence>
<dbReference type="PROSITE" id="PS50007">
    <property type="entry name" value="PIPLC_X_DOMAIN"/>
    <property type="match status" value="1"/>
</dbReference>
<evidence type="ECO:0000313" key="2">
    <source>
        <dbReference type="EMBL" id="RZF41870.1"/>
    </source>
</evidence>
<sequence>MFNSCWALFISSLLLFLSTANSGEIQDGKSFCNKPQLDIWISSRPTKDLVIYWNFPIDYPDGWIGIYSQAPTKDSSDHLVYEKIPLKEKSGAVLTEVKLKRNFDVELKYDAPTYLGYMAVAWKKTNGKDQAIVATQLQTYPQWMKHYWNYIKDVPMNEIFLPGTHDSCSYEGILNSCEDDKSSVQQSTDFTSKARSLFDTSLRWLKKVPVVEEWSITQDQDIKEQLISGIRYLDIRVKKDSKGYWTTHGYVTMEKLDEILAQIVEFVLNTEKEIVIFDIHQLQSGIVTQQDHFDFVNYLKSKLTVNGRELWVNPNAIEGVHWRATPQTIIGNGKIIIAYPDDSFREDHNLDILWPKVHQYWGNKQNIDDLREYILETISERKNRGSYKNTLTAVMAQLTGNLKKILDGSSEGLSEQAIENCKKIHDLFLDDDLSLDTNVLAVDFFRIMGVVRLAFIWNERIYHKTKCDPRETYSDSYYQKILYP</sequence>
<protein>
    <recommendedName>
        <fullName evidence="4">Phosphatidylinositol-specific phospholipase C X domain-containing protein</fullName>
    </recommendedName>
</protein>
<dbReference type="InterPro" id="IPR051057">
    <property type="entry name" value="PI-PLC_domain"/>
</dbReference>
<comment type="caution">
    <text evidence="2">The sequence shown here is derived from an EMBL/GenBank/DDBJ whole genome shotgun (WGS) entry which is preliminary data.</text>
</comment>
<dbReference type="PANTHER" id="PTHR13593">
    <property type="match status" value="1"/>
</dbReference>
<dbReference type="GO" id="GO:0008081">
    <property type="term" value="F:phosphoric diester hydrolase activity"/>
    <property type="evidence" value="ECO:0007669"/>
    <property type="project" value="InterPro"/>
</dbReference>
<dbReference type="CDD" id="cd08587">
    <property type="entry name" value="PI-PLCXDc_like"/>
    <property type="match status" value="1"/>
</dbReference>
<proteinExistence type="predicted"/>
<gene>
    <name evidence="2" type="ORF">LSTR_LSTR005332</name>
</gene>
<name>A0A482X8R0_LAOST</name>
<evidence type="ECO:0008006" key="4">
    <source>
        <dbReference type="Google" id="ProtNLM"/>
    </source>
</evidence>
<dbReference type="Gene3D" id="3.20.20.190">
    <property type="entry name" value="Phosphatidylinositol (PI) phosphodiesterase"/>
    <property type="match status" value="1"/>
</dbReference>
<feature type="signal peptide" evidence="1">
    <location>
        <begin position="1"/>
        <end position="22"/>
    </location>
</feature>
<dbReference type="Proteomes" id="UP000291343">
    <property type="component" value="Unassembled WGS sequence"/>
</dbReference>
<accession>A0A482X8R0</accession>